<dbReference type="PROSITE" id="PS51257">
    <property type="entry name" value="PROKAR_LIPOPROTEIN"/>
    <property type="match status" value="1"/>
</dbReference>
<evidence type="ECO:0000313" key="3">
    <source>
        <dbReference type="Proteomes" id="UP001501697"/>
    </source>
</evidence>
<gene>
    <name evidence="2" type="ORF">GCM10022200_27880</name>
</gene>
<comment type="caution">
    <text evidence="2">The sequence shown here is derived from an EMBL/GenBank/DDBJ whole genome shotgun (WGS) entry which is preliminary data.</text>
</comment>
<feature type="domain" description="DUF305" evidence="1">
    <location>
        <begin position="48"/>
        <end position="198"/>
    </location>
</feature>
<dbReference type="RefSeq" id="WP_344739584.1">
    <property type="nucleotide sequence ID" value="NZ_BAAAYU010000005.1"/>
</dbReference>
<accession>A0ABP7AY07</accession>
<dbReference type="Pfam" id="PF03713">
    <property type="entry name" value="DUF305"/>
    <property type="match status" value="1"/>
</dbReference>
<dbReference type="Gene3D" id="1.20.1260.10">
    <property type="match status" value="1"/>
</dbReference>
<sequence>MRRAERSAASADRRGFLVGSVVALAGVGLTACASGAATADAAVPNDADLGFCTDMAFHHEQAVAMCQRVLGADTGGAVQNSAAEILQNQSYERGLMHAWLAEWGQSTAPPDTVMGWMGMETPAASMPGLATHAQMRRLAELTGIEKGREFLELMRAHHVGGVHMADAAVDAVAITRVSTLAQQMSRQQTYEISLFDDLLTGLYA</sequence>
<dbReference type="Proteomes" id="UP001501697">
    <property type="component" value="Unassembled WGS sequence"/>
</dbReference>
<protein>
    <submittedName>
        <fullName evidence="2">DUF305 domain-containing protein</fullName>
    </submittedName>
</protein>
<proteinExistence type="predicted"/>
<keyword evidence="3" id="KW-1185">Reference proteome</keyword>
<evidence type="ECO:0000259" key="1">
    <source>
        <dbReference type="Pfam" id="PF03713"/>
    </source>
</evidence>
<dbReference type="PROSITE" id="PS51318">
    <property type="entry name" value="TAT"/>
    <property type="match status" value="1"/>
</dbReference>
<name>A0ABP7AY07_9MICO</name>
<organism evidence="2 3">
    <name type="scientific">Microbacterium awajiense</name>
    <dbReference type="NCBI Taxonomy" id="415214"/>
    <lineage>
        <taxon>Bacteria</taxon>
        <taxon>Bacillati</taxon>
        <taxon>Actinomycetota</taxon>
        <taxon>Actinomycetes</taxon>
        <taxon>Micrococcales</taxon>
        <taxon>Microbacteriaceae</taxon>
        <taxon>Microbacterium</taxon>
    </lineage>
</organism>
<dbReference type="PANTHER" id="PTHR36933">
    <property type="entry name" value="SLL0788 PROTEIN"/>
    <property type="match status" value="1"/>
</dbReference>
<dbReference type="EMBL" id="BAAAYU010000005">
    <property type="protein sequence ID" value="GAA3642475.1"/>
    <property type="molecule type" value="Genomic_DNA"/>
</dbReference>
<dbReference type="InterPro" id="IPR012347">
    <property type="entry name" value="Ferritin-like"/>
</dbReference>
<reference evidence="3" key="1">
    <citation type="journal article" date="2019" name="Int. J. Syst. Evol. Microbiol.">
        <title>The Global Catalogue of Microorganisms (GCM) 10K type strain sequencing project: providing services to taxonomists for standard genome sequencing and annotation.</title>
        <authorList>
            <consortium name="The Broad Institute Genomics Platform"/>
            <consortium name="The Broad Institute Genome Sequencing Center for Infectious Disease"/>
            <person name="Wu L."/>
            <person name="Ma J."/>
        </authorList>
    </citation>
    <scope>NUCLEOTIDE SEQUENCE [LARGE SCALE GENOMIC DNA]</scope>
    <source>
        <strain evidence="3">JCM 16544</strain>
    </source>
</reference>
<dbReference type="InterPro" id="IPR006311">
    <property type="entry name" value="TAT_signal"/>
</dbReference>
<evidence type="ECO:0000313" key="2">
    <source>
        <dbReference type="EMBL" id="GAA3642475.1"/>
    </source>
</evidence>
<dbReference type="PANTHER" id="PTHR36933:SF1">
    <property type="entry name" value="SLL0788 PROTEIN"/>
    <property type="match status" value="1"/>
</dbReference>
<dbReference type="InterPro" id="IPR005183">
    <property type="entry name" value="DUF305_CopM-like"/>
</dbReference>